<protein>
    <recommendedName>
        <fullName evidence="4">SCP2 domain-containing protein</fullName>
    </recommendedName>
</protein>
<evidence type="ECO:0000256" key="2">
    <source>
        <dbReference type="ARBA" id="ARBA00022857"/>
    </source>
</evidence>
<dbReference type="PANTHER" id="PTHR42808:SF3">
    <property type="entry name" value="HYDROXYSTEROID DEHYDROGENASE-LIKE PROTEIN 2"/>
    <property type="match status" value="1"/>
</dbReference>
<dbReference type="PANTHER" id="PTHR42808">
    <property type="entry name" value="HYDROXYSTEROID DEHYDROGENASE-LIKE PROTEIN 2"/>
    <property type="match status" value="1"/>
</dbReference>
<dbReference type="Pfam" id="PF02036">
    <property type="entry name" value="SCP2"/>
    <property type="match status" value="1"/>
</dbReference>
<dbReference type="SUPFAM" id="SSF55718">
    <property type="entry name" value="SCP-like"/>
    <property type="match status" value="1"/>
</dbReference>
<accession>A0A3M7TNE2</accession>
<keyword evidence="6" id="KW-1185">Reference proteome</keyword>
<comment type="caution">
    <text evidence="5">The sequence shown here is derived from an EMBL/GenBank/DDBJ whole genome shotgun (WGS) entry which is preliminary data.</text>
</comment>
<comment type="similarity">
    <text evidence="1">Belongs to the short-chain dehydrogenases/reductases (SDR) family.</text>
</comment>
<dbReference type="InterPro" id="IPR003033">
    <property type="entry name" value="SCP2_sterol-bd_dom"/>
</dbReference>
<dbReference type="InterPro" id="IPR051935">
    <property type="entry name" value="HSDL2"/>
</dbReference>
<feature type="domain" description="SCP2" evidence="4">
    <location>
        <begin position="19"/>
        <end position="116"/>
    </location>
</feature>
<gene>
    <name evidence="5" type="ORF">EBO34_17855</name>
</gene>
<proteinExistence type="inferred from homology"/>
<dbReference type="OrthoDB" id="9804656at2"/>
<dbReference type="InterPro" id="IPR036527">
    <property type="entry name" value="SCP2_sterol-bd_dom_sf"/>
</dbReference>
<organism evidence="5 6">
    <name type="scientific">Alteribacter keqinensis</name>
    <dbReference type="NCBI Taxonomy" id="2483800"/>
    <lineage>
        <taxon>Bacteria</taxon>
        <taxon>Bacillati</taxon>
        <taxon>Bacillota</taxon>
        <taxon>Bacilli</taxon>
        <taxon>Bacillales</taxon>
        <taxon>Bacillaceae</taxon>
        <taxon>Alteribacter</taxon>
    </lineage>
</organism>
<evidence type="ECO:0000313" key="5">
    <source>
        <dbReference type="EMBL" id="RNA67055.1"/>
    </source>
</evidence>
<dbReference type="Gene3D" id="3.30.1050.10">
    <property type="entry name" value="SCP2 sterol-binding domain"/>
    <property type="match status" value="1"/>
</dbReference>
<name>A0A3M7TNE2_9BACI</name>
<sequence>MTIHFYLGGFFMAVKEKFDTLTERMNANPAHLGTMSVLYKFELSGDEAGTYQLHIKDQAARYTLGDTEDEDITLIMKDKDFLKLSEGNLNPTMAYMSGKLKVRGDLGKAMKLQTLLSEYA</sequence>
<dbReference type="EMBL" id="RHIB01000003">
    <property type="protein sequence ID" value="RNA67055.1"/>
    <property type="molecule type" value="Genomic_DNA"/>
</dbReference>
<keyword evidence="2" id="KW-0521">NADP</keyword>
<dbReference type="AlphaFoldDB" id="A0A3M7TNE2"/>
<evidence type="ECO:0000256" key="1">
    <source>
        <dbReference type="ARBA" id="ARBA00006484"/>
    </source>
</evidence>
<dbReference type="Proteomes" id="UP000278746">
    <property type="component" value="Unassembled WGS sequence"/>
</dbReference>
<dbReference type="GO" id="GO:0016491">
    <property type="term" value="F:oxidoreductase activity"/>
    <property type="evidence" value="ECO:0007669"/>
    <property type="project" value="UniProtKB-KW"/>
</dbReference>
<reference evidence="5 6" key="1">
    <citation type="submission" date="2018-10" db="EMBL/GenBank/DDBJ databases">
        <title>Bacillus Keqinensis sp. nov., a moderately halophilic bacterium isolated from a saline-alkaline lake.</title>
        <authorList>
            <person name="Wang H."/>
        </authorList>
    </citation>
    <scope>NUCLEOTIDE SEQUENCE [LARGE SCALE GENOMIC DNA]</scope>
    <source>
        <strain evidence="5 6">KQ-3</strain>
    </source>
</reference>
<evidence type="ECO:0000313" key="6">
    <source>
        <dbReference type="Proteomes" id="UP000278746"/>
    </source>
</evidence>
<evidence type="ECO:0000256" key="3">
    <source>
        <dbReference type="ARBA" id="ARBA00023002"/>
    </source>
</evidence>
<keyword evidence="3" id="KW-0560">Oxidoreductase</keyword>
<evidence type="ECO:0000259" key="4">
    <source>
        <dbReference type="Pfam" id="PF02036"/>
    </source>
</evidence>